<keyword evidence="3" id="KW-1185">Reference proteome</keyword>
<dbReference type="Proteomes" id="UP000536179">
    <property type="component" value="Unassembled WGS sequence"/>
</dbReference>
<comment type="caution">
    <text evidence="2">The sequence shown here is derived from an EMBL/GenBank/DDBJ whole genome shotgun (WGS) entry which is preliminary data.</text>
</comment>
<evidence type="ECO:0000256" key="1">
    <source>
        <dbReference type="SAM" id="MobiDB-lite"/>
    </source>
</evidence>
<sequence>MNNTPADRRGEGQSYTRNDTFRGEVQMHQRDSSARTLALSAVGCRVVSVYRAVIDAKCHFIGAALRAEHLRRQPVVTHAQPPASIQAIYRDTLDRVLVEADSLQTLSGGLVPECGEIR</sequence>
<name>A0A7W5H6Y0_9BACT</name>
<feature type="region of interest" description="Disordered" evidence="1">
    <location>
        <begin position="1"/>
        <end position="25"/>
    </location>
</feature>
<evidence type="ECO:0000313" key="2">
    <source>
        <dbReference type="EMBL" id="MBB3207430.1"/>
    </source>
</evidence>
<evidence type="ECO:0000313" key="3">
    <source>
        <dbReference type="Proteomes" id="UP000536179"/>
    </source>
</evidence>
<accession>A0A7W5H6Y0</accession>
<dbReference type="AlphaFoldDB" id="A0A7W5H6Y0"/>
<organism evidence="2 3">
    <name type="scientific">Aporhodopirellula rubra</name>
    <dbReference type="NCBI Taxonomy" id="980271"/>
    <lineage>
        <taxon>Bacteria</taxon>
        <taxon>Pseudomonadati</taxon>
        <taxon>Planctomycetota</taxon>
        <taxon>Planctomycetia</taxon>
        <taxon>Pirellulales</taxon>
        <taxon>Pirellulaceae</taxon>
        <taxon>Aporhodopirellula</taxon>
    </lineage>
</organism>
<reference evidence="2 3" key="1">
    <citation type="submission" date="2020-08" db="EMBL/GenBank/DDBJ databases">
        <title>Genomic Encyclopedia of Type Strains, Phase III (KMG-III): the genomes of soil and plant-associated and newly described type strains.</title>
        <authorList>
            <person name="Whitman W."/>
        </authorList>
    </citation>
    <scope>NUCLEOTIDE SEQUENCE [LARGE SCALE GENOMIC DNA]</scope>
    <source>
        <strain evidence="2 3">CECT 8075</strain>
    </source>
</reference>
<gene>
    <name evidence="2" type="ORF">FHS27_003251</name>
</gene>
<dbReference type="EMBL" id="JACHXU010000010">
    <property type="protein sequence ID" value="MBB3207430.1"/>
    <property type="molecule type" value="Genomic_DNA"/>
</dbReference>
<feature type="compositionally biased region" description="Basic and acidic residues" evidence="1">
    <location>
        <begin position="1"/>
        <end position="11"/>
    </location>
</feature>
<protein>
    <submittedName>
        <fullName evidence="2">Uncharacterized protein</fullName>
    </submittedName>
</protein>
<proteinExistence type="predicted"/>